<comment type="caution">
    <text evidence="2">The sequence shown here is derived from an EMBL/GenBank/DDBJ whole genome shotgun (WGS) entry which is preliminary data.</text>
</comment>
<evidence type="ECO:0000313" key="3">
    <source>
        <dbReference type="Proteomes" id="UP001500506"/>
    </source>
</evidence>
<gene>
    <name evidence="2" type="ORF">GCM10009747_32300</name>
</gene>
<name>A0ABP4X2L5_9MICO</name>
<reference evidence="3" key="1">
    <citation type="journal article" date="2019" name="Int. J. Syst. Evol. Microbiol.">
        <title>The Global Catalogue of Microorganisms (GCM) 10K type strain sequencing project: providing services to taxonomists for standard genome sequencing and annotation.</title>
        <authorList>
            <consortium name="The Broad Institute Genomics Platform"/>
            <consortium name="The Broad Institute Genome Sequencing Center for Infectious Disease"/>
            <person name="Wu L."/>
            <person name="Ma J."/>
        </authorList>
    </citation>
    <scope>NUCLEOTIDE SEQUENCE [LARGE SCALE GENOMIC DNA]</scope>
    <source>
        <strain evidence="3">JCM 14319</strain>
    </source>
</reference>
<dbReference type="Proteomes" id="UP001500506">
    <property type="component" value="Unassembled WGS sequence"/>
</dbReference>
<feature type="region of interest" description="Disordered" evidence="1">
    <location>
        <begin position="30"/>
        <end position="69"/>
    </location>
</feature>
<sequence>MGYSLRIAPFEWVQERRRRWVEEARWRRLETSDRRPDDESAHRERHQMHPERPHPPERHAEEPSRRAAA</sequence>
<organism evidence="2 3">
    <name type="scientific">Agromyces humatus</name>
    <dbReference type="NCBI Taxonomy" id="279573"/>
    <lineage>
        <taxon>Bacteria</taxon>
        <taxon>Bacillati</taxon>
        <taxon>Actinomycetota</taxon>
        <taxon>Actinomycetes</taxon>
        <taxon>Micrococcales</taxon>
        <taxon>Microbacteriaceae</taxon>
        <taxon>Agromyces</taxon>
    </lineage>
</organism>
<keyword evidence="3" id="KW-1185">Reference proteome</keyword>
<accession>A0ABP4X2L5</accession>
<protein>
    <submittedName>
        <fullName evidence="2">Uncharacterized protein</fullName>
    </submittedName>
</protein>
<evidence type="ECO:0000313" key="2">
    <source>
        <dbReference type="EMBL" id="GAA1768818.1"/>
    </source>
</evidence>
<dbReference type="EMBL" id="BAAANH010000007">
    <property type="protein sequence ID" value="GAA1768818.1"/>
    <property type="molecule type" value="Genomic_DNA"/>
</dbReference>
<proteinExistence type="predicted"/>
<evidence type="ECO:0000256" key="1">
    <source>
        <dbReference type="SAM" id="MobiDB-lite"/>
    </source>
</evidence>